<dbReference type="RefSeq" id="WP_214301663.1">
    <property type="nucleotide sequence ID" value="NZ_JAHDYS010000027.1"/>
</dbReference>
<accession>A0ABS5UCY5</accession>
<dbReference type="Proteomes" id="UP000784128">
    <property type="component" value="Unassembled WGS sequence"/>
</dbReference>
<feature type="compositionally biased region" description="Low complexity" evidence="1">
    <location>
        <begin position="102"/>
        <end position="129"/>
    </location>
</feature>
<organism evidence="2 3">
    <name type="scientific">Pelotalea chapellei</name>
    <dbReference type="NCBI Taxonomy" id="44671"/>
    <lineage>
        <taxon>Bacteria</taxon>
        <taxon>Pseudomonadati</taxon>
        <taxon>Thermodesulfobacteriota</taxon>
        <taxon>Desulfuromonadia</taxon>
        <taxon>Geobacterales</taxon>
        <taxon>Geobacteraceae</taxon>
        <taxon>Pelotalea</taxon>
    </lineage>
</organism>
<feature type="region of interest" description="Disordered" evidence="1">
    <location>
        <begin position="75"/>
        <end position="145"/>
    </location>
</feature>
<gene>
    <name evidence="2" type="ORF">KJB30_17495</name>
</gene>
<evidence type="ECO:0000313" key="3">
    <source>
        <dbReference type="Proteomes" id="UP000784128"/>
    </source>
</evidence>
<keyword evidence="3" id="KW-1185">Reference proteome</keyword>
<proteinExistence type="predicted"/>
<protein>
    <submittedName>
        <fullName evidence="2">Uncharacterized protein</fullName>
    </submittedName>
</protein>
<reference evidence="2 3" key="1">
    <citation type="submission" date="2021-05" db="EMBL/GenBank/DDBJ databases">
        <title>The draft genome of Geobacter chapellei DSM 13688.</title>
        <authorList>
            <person name="Xu Z."/>
            <person name="Masuda Y."/>
            <person name="Itoh H."/>
            <person name="Senoo K."/>
        </authorList>
    </citation>
    <scope>NUCLEOTIDE SEQUENCE [LARGE SCALE GENOMIC DNA]</scope>
    <source>
        <strain evidence="2 3">DSM 13688</strain>
    </source>
</reference>
<evidence type="ECO:0000313" key="2">
    <source>
        <dbReference type="EMBL" id="MBT1073578.1"/>
    </source>
</evidence>
<sequence>MTETIQFWLNNKMSTGTRAAAMGDQTLVLYRDRFYVVVDGAALTKGGKSQQYSKTSLPTIWKKAMRGIIPVPSDADEIMPLTTTTSRTRVKQKKPTPPVPSPSMEEVPAAPVQPPAAQAPVQSPTAPSQPSKPPKQQRKTEPVQSVQESAVAECPYCGHRHDLILDKRKNGKPFFVSCIKCSAEFAVRFVQVTVYQAQVAGFR</sequence>
<name>A0ABS5UCY5_9BACT</name>
<comment type="caution">
    <text evidence="2">The sequence shown here is derived from an EMBL/GenBank/DDBJ whole genome shotgun (WGS) entry which is preliminary data.</text>
</comment>
<evidence type="ECO:0000256" key="1">
    <source>
        <dbReference type="SAM" id="MobiDB-lite"/>
    </source>
</evidence>
<dbReference type="EMBL" id="JAHDYS010000027">
    <property type="protein sequence ID" value="MBT1073578.1"/>
    <property type="molecule type" value="Genomic_DNA"/>
</dbReference>